<name>A0ABV4W4T4_9GAMM</name>
<evidence type="ECO:0008006" key="4">
    <source>
        <dbReference type="Google" id="ProtNLM"/>
    </source>
</evidence>
<evidence type="ECO:0000313" key="3">
    <source>
        <dbReference type="Proteomes" id="UP001576762"/>
    </source>
</evidence>
<evidence type="ECO:0000313" key="2">
    <source>
        <dbReference type="EMBL" id="MFB2715176.1"/>
    </source>
</evidence>
<keyword evidence="3" id="KW-1185">Reference proteome</keyword>
<protein>
    <recommendedName>
        <fullName evidence="4">Tetratricopeptide repeat protein</fullName>
    </recommendedName>
</protein>
<dbReference type="InterPro" id="IPR011990">
    <property type="entry name" value="TPR-like_helical_dom_sf"/>
</dbReference>
<evidence type="ECO:0000256" key="1">
    <source>
        <dbReference type="SAM" id="Coils"/>
    </source>
</evidence>
<proteinExistence type="predicted"/>
<accession>A0ABV4W4T4</accession>
<feature type="coiled-coil region" evidence="1">
    <location>
        <begin position="539"/>
        <end position="593"/>
    </location>
</feature>
<dbReference type="SUPFAM" id="SSF48452">
    <property type="entry name" value="TPR-like"/>
    <property type="match status" value="1"/>
</dbReference>
<dbReference type="RefSeq" id="WP_374813519.1">
    <property type="nucleotide sequence ID" value="NZ_JBHFLD010000006.1"/>
</dbReference>
<dbReference type="EMBL" id="JBHFLD010000006">
    <property type="protein sequence ID" value="MFB2715176.1"/>
    <property type="molecule type" value="Genomic_DNA"/>
</dbReference>
<reference evidence="2 3" key="1">
    <citation type="submission" date="2024-09" db="EMBL/GenBank/DDBJ databases">
        <title>Draft genome sequences of 6 high pH adapted Marinobacter shengliensis sp. isolated from Mariana forearc serpentinite mud volcanoes.</title>
        <authorList>
            <person name="Elkassas S."/>
            <person name="Serres M."/>
            <person name="Michael N."/>
            <person name="Amina P."/>
            <person name="Teodora Z."/>
            <person name="Julie H."/>
        </authorList>
    </citation>
    <scope>NUCLEOTIDE SEQUENCE [LARGE SCALE GENOMIC DNA]</scope>
    <source>
        <strain evidence="2 3">EB4</strain>
    </source>
</reference>
<dbReference type="Gene3D" id="1.25.40.10">
    <property type="entry name" value="Tetratricopeptide repeat domain"/>
    <property type="match status" value="2"/>
</dbReference>
<comment type="caution">
    <text evidence="2">The sequence shown here is derived from an EMBL/GenBank/DDBJ whole genome shotgun (WGS) entry which is preliminary data.</text>
</comment>
<gene>
    <name evidence="2" type="ORF">ACE05E_06725</name>
</gene>
<dbReference type="Proteomes" id="UP001576762">
    <property type="component" value="Unassembled WGS sequence"/>
</dbReference>
<sequence>MGLKVSQPSGRRPIVFTGALLWLTIIAPTQIQAGQPQPERAHDLRYGWALYEYHQGNALEALTQLAVAREQGGIEGHGDHPDLVEGGLMLSWGMTREASRLFTELLGADGAGSTLSADVRNQAWFYLGKVFYLEGDHELASENLERVDGDILARANHNLFREWIYLQARLAMMSARLGDETELASLQAQLEDTDIWSLYLRYNSAVSSLTVGDAVAAEAELQALISLIDQSTDSDEPEAERQGLLSRARLSLARLYLRGNQFDAALRVLGEMPLNGVFADQALFDYAVAAAGQGRPERALDALDTLAKRDLFLPWRQQVPFARAYVLEQMNRPESALPAFQKAADHYQSRIEELDKIRDRLSEESLMAQLDFSRDSDGILTDSYGRLRVQPVDFGMAEVLASETFQQALAELNELYRMQSFIAERQSRFESFRIMLETREQQRQVRIAQTRRALENQQADQWQQLHQEFNEKISRALTEEDAGFFMTSKQKALRDKLDDVEETLAGLPDNATTAGQRATYQRMRAYFDWWVADDYGVNRWAAQKQLRELDREMDRFQAQRQRVEKLMADDARHAELAQRIASSERELATLGAEVADALGKARQALLSQVDTMLVARQEELNGYLLASRHAQARLADQLFRASQSAGAGDE</sequence>
<keyword evidence="1" id="KW-0175">Coiled coil</keyword>
<organism evidence="2 3">
    <name type="scientific">Marinobacter shengliensis</name>
    <dbReference type="NCBI Taxonomy" id="1389223"/>
    <lineage>
        <taxon>Bacteria</taxon>
        <taxon>Pseudomonadati</taxon>
        <taxon>Pseudomonadota</taxon>
        <taxon>Gammaproteobacteria</taxon>
        <taxon>Pseudomonadales</taxon>
        <taxon>Marinobacteraceae</taxon>
        <taxon>Marinobacter</taxon>
    </lineage>
</organism>